<dbReference type="EMBL" id="JABBFR010000012">
    <property type="protein sequence ID" value="MBT0724727.1"/>
    <property type="molecule type" value="Genomic_DNA"/>
</dbReference>
<dbReference type="InterPro" id="IPR047111">
    <property type="entry name" value="YbaP-like"/>
</dbReference>
<dbReference type="PANTHER" id="PTHR40590:SF1">
    <property type="entry name" value="CYTOPLASMIC PROTEIN"/>
    <property type="match status" value="1"/>
</dbReference>
<evidence type="ECO:0000313" key="1">
    <source>
        <dbReference type="EMBL" id="MBT0724727.1"/>
    </source>
</evidence>
<dbReference type="Pfam" id="PF01963">
    <property type="entry name" value="TraB_PrgY_gumN"/>
    <property type="match status" value="1"/>
</dbReference>
<reference evidence="1 2" key="1">
    <citation type="submission" date="2020-04" db="EMBL/GenBank/DDBJ databases">
        <title>Genome sequencing of Rosenbergiella species.</title>
        <authorList>
            <person name="Alvarez-Perez S."/>
            <person name="Lievens B."/>
        </authorList>
    </citation>
    <scope>NUCLEOTIDE SEQUENCE [LARGE SCALE GENOMIC DNA]</scope>
    <source>
        <strain evidence="1 2">S61</strain>
    </source>
</reference>
<proteinExistence type="predicted"/>
<gene>
    <name evidence="1" type="ORF">HH682_09840</name>
</gene>
<dbReference type="CDD" id="cd14789">
    <property type="entry name" value="Tiki"/>
    <property type="match status" value="1"/>
</dbReference>
<sequence>MTKPHFLAKIRQWLRPNREWLSLTCSSGEREFILVGSIHMGVPAMAPLPGGLRKALSQCHALVVEADITYTQAPKVESSTQAPPLQQVLTSEQWQMFDAACQECHLDAQMLAQFPAWQIGLTLQQKQAYLLGLRPEFGIDHQLLTLAHDANQQVIALESQQQQLDLLTTLPDHGLNLLLDSLTHWRSNARQLQKMIDWWLSKSQQPYSSLPELSRSFGNDLQHTFITQRNKQWARHLLALPAGRYLVAVGALHLSGPENLIDLLTSSYAREPL</sequence>
<dbReference type="InterPro" id="IPR002816">
    <property type="entry name" value="TraB/PrgY/GumN_fam"/>
</dbReference>
<dbReference type="Proteomes" id="UP000790096">
    <property type="component" value="Unassembled WGS sequence"/>
</dbReference>
<dbReference type="RefSeq" id="WP_214237390.1">
    <property type="nucleotide sequence ID" value="NZ_JABBFR010000012.1"/>
</dbReference>
<accession>A0ABS5SZU7</accession>
<evidence type="ECO:0000313" key="2">
    <source>
        <dbReference type="Proteomes" id="UP000790096"/>
    </source>
</evidence>
<keyword evidence="2" id="KW-1185">Reference proteome</keyword>
<organism evidence="1 2">
    <name type="scientific">Rosenbergiella gaditana</name>
    <dbReference type="NCBI Taxonomy" id="2726987"/>
    <lineage>
        <taxon>Bacteria</taxon>
        <taxon>Pseudomonadati</taxon>
        <taxon>Pseudomonadota</taxon>
        <taxon>Gammaproteobacteria</taxon>
        <taxon>Enterobacterales</taxon>
        <taxon>Erwiniaceae</taxon>
        <taxon>Rosenbergiella</taxon>
    </lineage>
</organism>
<name>A0ABS5SZU7_9GAMM</name>
<protein>
    <submittedName>
        <fullName evidence="1">Conjugal transfer protein TraB</fullName>
    </submittedName>
</protein>
<dbReference type="PANTHER" id="PTHR40590">
    <property type="entry name" value="CYTOPLASMIC PROTEIN-RELATED"/>
    <property type="match status" value="1"/>
</dbReference>
<comment type="caution">
    <text evidence="1">The sequence shown here is derived from an EMBL/GenBank/DDBJ whole genome shotgun (WGS) entry which is preliminary data.</text>
</comment>